<dbReference type="SUPFAM" id="SSF103088">
    <property type="entry name" value="OmpA-like"/>
    <property type="match status" value="2"/>
</dbReference>
<evidence type="ECO:0000313" key="7">
    <source>
        <dbReference type="Proteomes" id="UP000198480"/>
    </source>
</evidence>
<dbReference type="EMBL" id="FZOK01000022">
    <property type="protein sequence ID" value="SNS75240.1"/>
    <property type="molecule type" value="Genomic_DNA"/>
</dbReference>
<evidence type="ECO:0000313" key="6">
    <source>
        <dbReference type="EMBL" id="SNS75240.1"/>
    </source>
</evidence>
<comment type="subcellular location">
    <subcellularLocation>
        <location evidence="1">Cell outer membrane</location>
    </subcellularLocation>
</comment>
<dbReference type="PROSITE" id="PS51123">
    <property type="entry name" value="OMPA_2"/>
    <property type="match status" value="2"/>
</dbReference>
<feature type="domain" description="OmpA-like" evidence="5">
    <location>
        <begin position="510"/>
        <end position="630"/>
    </location>
</feature>
<dbReference type="PANTHER" id="PTHR30329">
    <property type="entry name" value="STATOR ELEMENT OF FLAGELLAR MOTOR COMPLEX"/>
    <property type="match status" value="1"/>
</dbReference>
<evidence type="ECO:0000256" key="3">
    <source>
        <dbReference type="ARBA" id="ARBA00023237"/>
    </source>
</evidence>
<keyword evidence="3" id="KW-0998">Cell outer membrane</keyword>
<keyword evidence="2 4" id="KW-0472">Membrane</keyword>
<dbReference type="PRINTS" id="PR01021">
    <property type="entry name" value="OMPADOMAIN"/>
</dbReference>
<reference evidence="7" key="1">
    <citation type="submission" date="2017-06" db="EMBL/GenBank/DDBJ databases">
        <authorList>
            <person name="Varghese N."/>
            <person name="Submissions S."/>
        </authorList>
    </citation>
    <scope>NUCLEOTIDE SEQUENCE [LARGE SCALE GENOMIC DNA]</scope>
    <source>
        <strain evidence="7">5C</strain>
    </source>
</reference>
<dbReference type="GO" id="GO:0009279">
    <property type="term" value="C:cell outer membrane"/>
    <property type="evidence" value="ECO:0007669"/>
    <property type="project" value="UniProtKB-SubCell"/>
</dbReference>
<feature type="domain" description="OmpA-like" evidence="5">
    <location>
        <begin position="665"/>
        <end position="787"/>
    </location>
</feature>
<sequence>MVLIMKKQLKKILLGTMLVLVSGGLLAQRNMLRYADIEYDLKRFEHAGSQYAEAFNIKQTYYASKRAAESYTFIRSYQKAFEWWGKTVKFAESDREDYLNYARAAVQAGQSLTDLGITLTEAERSKVYGGESVAEDETIAFRAVDKYNSSGTDYGLRSDREGRNYFVSDRNLNEETQKKPIRLDARKRFSGDDRYRMNDRGFHQILMEGEEGIVQVSTELEGVYHLSSPAFYENGDVQQAIFTAVLRDDKGRRTRRHEVHPGLYSATVEADGSFGKVRAFPFNKLSEYGVMHGVVYNERLYFSSDMPGGYGGYDLYYTEILGDSYGPAINLGSKVNGAGDEVFPYLYEGKLYFSSDRTSGLGGLDIYSIDAELSGQAVNMGKPYNTAQDDFAYYVDANGLQYLSSDRGMSESRDDIYSLAFLRDLYRLRVFAESGERLDGMEGLQLQVLDANGQEVTMDIQDGKIGRLKEGAYIVEIRKKGYFPARVPLTALAADGTKKELDYTLVPIPYGKMLAIDTVYYDFDKYNIRPDAAEVLDRASAVLGAYPEFNLNITSHTDARASNAYNERLSQNRSNSAATYLKGTGVAGERLSTAWKGEQEPVNPCVDGVDCPESMHDRNRRSILSLELYPDLDGDYSLPGGLSYVKSTEELMEAITAMVREKQASLLPVVLAEDMVYYDLDKYEIRSDAAKVLRDAEVLLKKYPFLKLEIASHTDSRQTLLYNDRLSKNRSMAVFFHLRNKGVAGSRMGVSWYSETKLATSCPDGVDCTEEQHQLNRRSVLKLKVDRSDVDKLPAELRSGKLLNFAEMVK</sequence>
<dbReference type="InterPro" id="IPR006665">
    <property type="entry name" value="OmpA-like"/>
</dbReference>
<evidence type="ECO:0000256" key="1">
    <source>
        <dbReference type="ARBA" id="ARBA00004442"/>
    </source>
</evidence>
<dbReference type="InterPro" id="IPR036737">
    <property type="entry name" value="OmpA-like_sf"/>
</dbReference>
<dbReference type="InterPro" id="IPR050330">
    <property type="entry name" value="Bact_OuterMem_StrucFunc"/>
</dbReference>
<dbReference type="InterPro" id="IPR006664">
    <property type="entry name" value="OMP_bac"/>
</dbReference>
<proteinExistence type="predicted"/>
<name>A0A239H1I1_9BACT</name>
<dbReference type="Proteomes" id="UP000198480">
    <property type="component" value="Unassembled WGS sequence"/>
</dbReference>
<organism evidence="6 7">
    <name type="scientific">Belliella buryatensis</name>
    <dbReference type="NCBI Taxonomy" id="1500549"/>
    <lineage>
        <taxon>Bacteria</taxon>
        <taxon>Pseudomonadati</taxon>
        <taxon>Bacteroidota</taxon>
        <taxon>Cytophagia</taxon>
        <taxon>Cytophagales</taxon>
        <taxon>Cyclobacteriaceae</taxon>
        <taxon>Belliella</taxon>
    </lineage>
</organism>
<dbReference type="Gene3D" id="3.30.1330.60">
    <property type="entry name" value="OmpA-like domain"/>
    <property type="match status" value="2"/>
</dbReference>
<dbReference type="PANTHER" id="PTHR30329:SF21">
    <property type="entry name" value="LIPOPROTEIN YIAD-RELATED"/>
    <property type="match status" value="1"/>
</dbReference>
<dbReference type="Pfam" id="PF00691">
    <property type="entry name" value="OmpA"/>
    <property type="match status" value="2"/>
</dbReference>
<dbReference type="OrthoDB" id="9809364at2"/>
<evidence type="ECO:0000256" key="2">
    <source>
        <dbReference type="ARBA" id="ARBA00023136"/>
    </source>
</evidence>
<dbReference type="CDD" id="cd07185">
    <property type="entry name" value="OmpA_C-like"/>
    <property type="match status" value="2"/>
</dbReference>
<protein>
    <submittedName>
        <fullName evidence="6">OmpA family protein</fullName>
    </submittedName>
</protein>
<evidence type="ECO:0000256" key="4">
    <source>
        <dbReference type="PROSITE-ProRule" id="PRU00473"/>
    </source>
</evidence>
<gene>
    <name evidence="6" type="ORF">SAMN06295967_1229</name>
</gene>
<evidence type="ECO:0000259" key="5">
    <source>
        <dbReference type="PROSITE" id="PS51123"/>
    </source>
</evidence>
<dbReference type="AlphaFoldDB" id="A0A239H1I1"/>
<keyword evidence="7" id="KW-1185">Reference proteome</keyword>
<accession>A0A239H1I1</accession>